<evidence type="ECO:0000259" key="1">
    <source>
        <dbReference type="Pfam" id="PF01370"/>
    </source>
</evidence>
<evidence type="ECO:0000313" key="3">
    <source>
        <dbReference type="Proteomes" id="UP000005938"/>
    </source>
</evidence>
<dbReference type="Gene3D" id="3.40.50.720">
    <property type="entry name" value="NAD(P)-binding Rossmann-like Domain"/>
    <property type="match status" value="1"/>
</dbReference>
<reference evidence="2 3" key="1">
    <citation type="journal article" date="2012" name="J. Bacteriol.">
        <title>Genome Sequence of the Halotolerant Bacterium Imtechella halotolerans K1T.</title>
        <authorList>
            <person name="Kumar S."/>
            <person name="Vikram S."/>
            <person name="Subramanian S."/>
            <person name="Raghava G.P."/>
            <person name="Pinnaka A.K."/>
        </authorList>
    </citation>
    <scope>NUCLEOTIDE SEQUENCE [LARGE SCALE GENOMIC DNA]</scope>
    <source>
        <strain evidence="2 3">K1</strain>
    </source>
</reference>
<dbReference type="Pfam" id="PF01370">
    <property type="entry name" value="Epimerase"/>
    <property type="match status" value="1"/>
</dbReference>
<comment type="caution">
    <text evidence="2">The sequence shown here is derived from an EMBL/GenBank/DDBJ whole genome shotgun (WGS) entry which is preliminary data.</text>
</comment>
<dbReference type="SUPFAM" id="SSF51735">
    <property type="entry name" value="NAD(P)-binding Rossmann-fold domains"/>
    <property type="match status" value="1"/>
</dbReference>
<dbReference type="PANTHER" id="PTHR48079:SF6">
    <property type="entry name" value="NAD(P)-BINDING DOMAIN-CONTAINING PROTEIN-RELATED"/>
    <property type="match status" value="1"/>
</dbReference>
<keyword evidence="3" id="KW-1185">Reference proteome</keyword>
<name>I0WK55_9FLAO</name>
<organism evidence="2 3">
    <name type="scientific">Imtechella halotolerans K1</name>
    <dbReference type="NCBI Taxonomy" id="946077"/>
    <lineage>
        <taxon>Bacteria</taxon>
        <taxon>Pseudomonadati</taxon>
        <taxon>Bacteroidota</taxon>
        <taxon>Flavobacteriia</taxon>
        <taxon>Flavobacteriales</taxon>
        <taxon>Flavobacteriaceae</taxon>
        <taxon>Imtechella</taxon>
    </lineage>
</organism>
<dbReference type="AlphaFoldDB" id="I0WK55"/>
<gene>
    <name evidence="2" type="ORF">W5A_02070</name>
</gene>
<evidence type="ECO:0000313" key="2">
    <source>
        <dbReference type="EMBL" id="EID76771.1"/>
    </source>
</evidence>
<dbReference type="PANTHER" id="PTHR48079">
    <property type="entry name" value="PROTEIN YEEZ"/>
    <property type="match status" value="1"/>
</dbReference>
<dbReference type="GO" id="GO:0004029">
    <property type="term" value="F:aldehyde dehydrogenase (NAD+) activity"/>
    <property type="evidence" value="ECO:0007669"/>
    <property type="project" value="TreeGrafter"/>
</dbReference>
<dbReference type="RefSeq" id="WP_008236884.1">
    <property type="nucleotide sequence ID" value="NZ_AJJU01000002.1"/>
</dbReference>
<dbReference type="eggNOG" id="COG0451">
    <property type="taxonomic scope" value="Bacteria"/>
</dbReference>
<dbReference type="InterPro" id="IPR036291">
    <property type="entry name" value="NAD(P)-bd_dom_sf"/>
</dbReference>
<dbReference type="GO" id="GO:0005737">
    <property type="term" value="C:cytoplasm"/>
    <property type="evidence" value="ECO:0007669"/>
    <property type="project" value="TreeGrafter"/>
</dbReference>
<dbReference type="EMBL" id="AJJU01000002">
    <property type="protein sequence ID" value="EID76771.1"/>
    <property type="molecule type" value="Genomic_DNA"/>
</dbReference>
<dbReference type="OrthoDB" id="596910at2"/>
<dbReference type="InterPro" id="IPR001509">
    <property type="entry name" value="Epimerase_deHydtase"/>
</dbReference>
<dbReference type="Proteomes" id="UP000005938">
    <property type="component" value="Unassembled WGS sequence"/>
</dbReference>
<accession>I0WK55</accession>
<dbReference type="STRING" id="946077.W5A_02070"/>
<protein>
    <submittedName>
        <fullName evidence="2">NAD-dependent epimerase/dehydratase</fullName>
    </submittedName>
</protein>
<dbReference type="PATRIC" id="fig|946077.3.peg.423"/>
<dbReference type="InterPro" id="IPR051783">
    <property type="entry name" value="NAD(P)-dependent_oxidoreduct"/>
</dbReference>
<sequence length="332" mass="38027">MILVTGGTGMVGAHLLYQLVLQGEQVRAIHRPDSSFEGVKTVFGYYSNTPDTLFKRIEWVVADITDIPELTNAFKGISRVYHLAAMISFNPSQYRLLRKFNIEGTANIVNLCIDHNVTKLCYVSSIATLSSETKNKPIDEESHWNPEEPHTIYAITKFGAEMEVWRGTQEGLNAVIVNPSVILGAGFWLSGSGKIFGKAKKGIPFYTRGEMGFVDVEDVAMACIMLMNSPIINERFILNSENWSYKRLLQTITQRLNTPVPKLELKPWILQIGWRLDWFFHTFFRTRRKLTKRTAATLINRKYYNNSKIEQQLGFRFKPLEDSITTICERMK</sequence>
<proteinExistence type="predicted"/>
<feature type="domain" description="NAD-dependent epimerase/dehydratase" evidence="1">
    <location>
        <begin position="2"/>
        <end position="229"/>
    </location>
</feature>